<evidence type="ECO:0000313" key="2">
    <source>
        <dbReference type="EMBL" id="TKR80145.1"/>
    </source>
</evidence>
<feature type="transmembrane region" description="Helical" evidence="1">
    <location>
        <begin position="49"/>
        <end position="75"/>
    </location>
</feature>
<accession>A0A4V6A2R9</accession>
<evidence type="ECO:0000313" key="3">
    <source>
        <dbReference type="Proteomes" id="UP000298663"/>
    </source>
</evidence>
<keyword evidence="1" id="KW-0812">Transmembrane</keyword>
<reference evidence="2 3" key="1">
    <citation type="journal article" date="2015" name="Genome Biol.">
        <title>Comparative genomics of Steinernema reveals deeply conserved gene regulatory networks.</title>
        <authorList>
            <person name="Dillman A.R."/>
            <person name="Macchietto M."/>
            <person name="Porter C.F."/>
            <person name="Rogers A."/>
            <person name="Williams B."/>
            <person name="Antoshechkin I."/>
            <person name="Lee M.M."/>
            <person name="Goodwin Z."/>
            <person name="Lu X."/>
            <person name="Lewis E.E."/>
            <person name="Goodrich-Blair H."/>
            <person name="Stock S.P."/>
            <person name="Adams B.J."/>
            <person name="Sternberg P.W."/>
            <person name="Mortazavi A."/>
        </authorList>
    </citation>
    <scope>NUCLEOTIDE SEQUENCE [LARGE SCALE GENOMIC DNA]</scope>
    <source>
        <strain evidence="2 3">ALL</strain>
    </source>
</reference>
<keyword evidence="1" id="KW-1133">Transmembrane helix</keyword>
<dbReference type="Proteomes" id="UP000298663">
    <property type="component" value="Unassembled WGS sequence"/>
</dbReference>
<evidence type="ECO:0000256" key="1">
    <source>
        <dbReference type="SAM" id="Phobius"/>
    </source>
</evidence>
<organism evidence="2 3">
    <name type="scientific">Steinernema carpocapsae</name>
    <name type="common">Entomopathogenic nematode</name>
    <dbReference type="NCBI Taxonomy" id="34508"/>
    <lineage>
        <taxon>Eukaryota</taxon>
        <taxon>Metazoa</taxon>
        <taxon>Ecdysozoa</taxon>
        <taxon>Nematoda</taxon>
        <taxon>Chromadorea</taxon>
        <taxon>Rhabditida</taxon>
        <taxon>Tylenchina</taxon>
        <taxon>Panagrolaimomorpha</taxon>
        <taxon>Strongyloidoidea</taxon>
        <taxon>Steinernematidae</taxon>
        <taxon>Steinernema</taxon>
    </lineage>
</organism>
<dbReference type="AlphaFoldDB" id="A0A4V6A2R9"/>
<proteinExistence type="predicted"/>
<name>A0A4V6A2R9_STECR</name>
<sequence>MTTITVNGSFDCFSSFELCQSTCSSGKCYFANLCNGQPDSYFCSLLSPYFYIFGGISVAILMLCCYCVCTSFLAWKGCQYFQQRRQYVYPQQVVVTRNPHFAPHLAQDQTKF</sequence>
<reference evidence="2 3" key="2">
    <citation type="journal article" date="2019" name="G3 (Bethesda)">
        <title>Hybrid Assembly of the Genome of the Entomopathogenic Nematode Steinernema carpocapsae Identifies the X-Chromosome.</title>
        <authorList>
            <person name="Serra L."/>
            <person name="Macchietto M."/>
            <person name="Macias-Munoz A."/>
            <person name="McGill C.J."/>
            <person name="Rodriguez I.M."/>
            <person name="Rodriguez B."/>
            <person name="Murad R."/>
            <person name="Mortazavi A."/>
        </authorList>
    </citation>
    <scope>NUCLEOTIDE SEQUENCE [LARGE SCALE GENOMIC DNA]</scope>
    <source>
        <strain evidence="2 3">ALL</strain>
    </source>
</reference>
<gene>
    <name evidence="2" type="ORF">L596_014265</name>
</gene>
<dbReference type="EMBL" id="AZBU02000004">
    <property type="protein sequence ID" value="TKR80145.1"/>
    <property type="molecule type" value="Genomic_DNA"/>
</dbReference>
<comment type="caution">
    <text evidence="2">The sequence shown here is derived from an EMBL/GenBank/DDBJ whole genome shotgun (WGS) entry which is preliminary data.</text>
</comment>
<keyword evidence="1" id="KW-0472">Membrane</keyword>
<protein>
    <submittedName>
        <fullName evidence="2">Uncharacterized protein</fullName>
    </submittedName>
</protein>
<keyword evidence="3" id="KW-1185">Reference proteome</keyword>